<proteinExistence type="predicted"/>
<evidence type="ECO:0000313" key="1">
    <source>
        <dbReference type="EMBL" id="AJO22657.1"/>
    </source>
</evidence>
<dbReference type="EMBL" id="LRPN01000116">
    <property type="protein sequence ID" value="KWZ79592.1"/>
    <property type="molecule type" value="Genomic_DNA"/>
</dbReference>
<accession>A0A0C5CMW9</accession>
<reference evidence="3" key="2">
    <citation type="submission" date="2015-01" db="EMBL/GenBank/DDBJ databases">
        <title>Comparative genome analysis of Bacillus coagulans HM-08, Clostridium butyricum HM-68, Bacillus subtilis HM-66 and Bacillus paralicheniformis BL-09.</title>
        <authorList>
            <person name="Zhang H."/>
        </authorList>
    </citation>
    <scope>NUCLEOTIDE SEQUENCE [LARGE SCALE GENOMIC DNA]</scope>
    <source>
        <strain evidence="3">HM-08</strain>
    </source>
</reference>
<evidence type="ECO:0000313" key="3">
    <source>
        <dbReference type="Proteomes" id="UP000032024"/>
    </source>
</evidence>
<dbReference type="Proteomes" id="UP000070376">
    <property type="component" value="Unassembled WGS sequence"/>
</dbReference>
<dbReference type="AlphaFoldDB" id="A0A0C5CMW9"/>
<gene>
    <name evidence="2" type="ORF">HMPREF3213_02696</name>
    <name evidence="1" type="ORF">SB48_HM08orf02940</name>
</gene>
<evidence type="ECO:0000313" key="2">
    <source>
        <dbReference type="EMBL" id="KWZ79592.1"/>
    </source>
</evidence>
<reference evidence="4" key="3">
    <citation type="submission" date="2016-01" db="EMBL/GenBank/DDBJ databases">
        <authorList>
            <person name="Mitreva M."/>
            <person name="Pepin K.H."/>
            <person name="Mihindukulasuriya K.A."/>
            <person name="Fulton R."/>
            <person name="Fronick C."/>
            <person name="O'Laughlin M."/>
            <person name="Miner T."/>
            <person name="Herter B."/>
            <person name="Rosa B.A."/>
            <person name="Cordes M."/>
            <person name="Tomlinson C."/>
            <person name="Wollam A."/>
            <person name="Palsikar V.B."/>
            <person name="Mardis E.R."/>
            <person name="Wilson R.K."/>
        </authorList>
    </citation>
    <scope>NUCLEOTIDE SEQUENCE [LARGE SCALE GENOMIC DNA]</scope>
    <source>
        <strain evidence="4">GED7749B</strain>
    </source>
</reference>
<keyword evidence="3" id="KW-1185">Reference proteome</keyword>
<name>A0A0C5CMW9_HEYCO</name>
<evidence type="ECO:0000313" key="4">
    <source>
        <dbReference type="Proteomes" id="UP000070376"/>
    </source>
</evidence>
<sequence length="58" mass="6633">MAQKGGSVLRKFKITRKSIFQSFFNHFLNIEKKPGKKAISLVFRTEKRAVTAPYSGFP</sequence>
<dbReference type="PATRIC" id="fig|1398.21.peg.3529"/>
<dbReference type="Proteomes" id="UP000032024">
    <property type="component" value="Chromosome"/>
</dbReference>
<reference evidence="2" key="4">
    <citation type="submission" date="2016-01" db="EMBL/GenBank/DDBJ databases">
        <authorList>
            <person name="Oliw E.H."/>
        </authorList>
    </citation>
    <scope>NUCLEOTIDE SEQUENCE [LARGE SCALE GENOMIC DNA]</scope>
    <source>
        <strain evidence="2">GED7749B</strain>
    </source>
</reference>
<dbReference type="EMBL" id="CP010525">
    <property type="protein sequence ID" value="AJO22657.1"/>
    <property type="molecule type" value="Genomic_DNA"/>
</dbReference>
<protein>
    <submittedName>
        <fullName evidence="2">Uncharacterized protein</fullName>
    </submittedName>
</protein>
<organism evidence="2 4">
    <name type="scientific">Heyndrickxia coagulans</name>
    <name type="common">Weizmannia coagulans</name>
    <dbReference type="NCBI Taxonomy" id="1398"/>
    <lineage>
        <taxon>Bacteria</taxon>
        <taxon>Bacillati</taxon>
        <taxon>Bacillota</taxon>
        <taxon>Bacilli</taxon>
        <taxon>Bacillales</taxon>
        <taxon>Bacillaceae</taxon>
        <taxon>Heyndrickxia</taxon>
    </lineage>
</organism>
<dbReference type="STRING" id="1398.AB434_3416"/>
<reference evidence="1" key="1">
    <citation type="submission" date="2015-01" db="EMBL/GenBank/DDBJ databases">
        <title>Comparative genome analysis of Bacillus coagulans HM-08, Clostridium butyricum HM-68, Bacillus subtilis HM-66 and Bacillus licheniformis BL-09.</title>
        <authorList>
            <person name="Zhang H."/>
        </authorList>
    </citation>
    <scope>NUCLEOTIDE SEQUENCE [LARGE SCALE GENOMIC DNA]</scope>
    <source>
        <strain evidence="1">HM-08</strain>
    </source>
</reference>